<evidence type="ECO:0000256" key="7">
    <source>
        <dbReference type="ARBA" id="ARBA00023146"/>
    </source>
</evidence>
<feature type="domain" description="Tyrosine--tRNA ligase SYY-like C-terminal" evidence="11">
    <location>
        <begin position="335"/>
        <end position="389"/>
    </location>
</feature>
<dbReference type="GO" id="GO:0003723">
    <property type="term" value="F:RNA binding"/>
    <property type="evidence" value="ECO:0007669"/>
    <property type="project" value="UniProtKB-KW"/>
</dbReference>
<dbReference type="InterPro" id="IPR014729">
    <property type="entry name" value="Rossmann-like_a/b/a_fold"/>
</dbReference>
<dbReference type="SUPFAM" id="SSF52374">
    <property type="entry name" value="Nucleotidylyl transferase"/>
    <property type="match status" value="1"/>
</dbReference>
<dbReference type="GO" id="GO:0004831">
    <property type="term" value="F:tyrosine-tRNA ligase activity"/>
    <property type="evidence" value="ECO:0007669"/>
    <property type="project" value="UniProtKB-UniRule"/>
</dbReference>
<keyword evidence="1 9" id="KW-0963">Cytoplasm</keyword>
<evidence type="ECO:0000256" key="3">
    <source>
        <dbReference type="ARBA" id="ARBA00022741"/>
    </source>
</evidence>
<dbReference type="AlphaFoldDB" id="A0A7V8VBB7"/>
<name>A0A7V8VBB7_9BACT</name>
<dbReference type="InterPro" id="IPR054608">
    <property type="entry name" value="SYY-like_C"/>
</dbReference>
<feature type="binding site" evidence="9">
    <location>
        <position position="234"/>
    </location>
    <ligand>
        <name>ATP</name>
        <dbReference type="ChEBI" id="CHEBI:30616"/>
    </ligand>
</feature>
<dbReference type="InterPro" id="IPR036986">
    <property type="entry name" value="S4_RNA-bd_sf"/>
</dbReference>
<evidence type="ECO:0000256" key="5">
    <source>
        <dbReference type="ARBA" id="ARBA00022884"/>
    </source>
</evidence>
<reference evidence="12 13" key="1">
    <citation type="submission" date="2020-07" db="EMBL/GenBank/DDBJ databases">
        <title>Thermogemmata thermophila gen. nov., sp. nov., a novel moderate thermophilic planctomycete from a Kamchatka hot spring.</title>
        <authorList>
            <person name="Elcheninov A.G."/>
            <person name="Podosokorskaya O.A."/>
            <person name="Kovaleva O.L."/>
            <person name="Novikov A."/>
            <person name="Bonch-Osmolovskaya E.A."/>
            <person name="Toshchakov S.V."/>
            <person name="Kublanov I.V."/>
        </authorList>
    </citation>
    <scope>NUCLEOTIDE SEQUENCE [LARGE SCALE GENOMIC DNA]</scope>
    <source>
        <strain evidence="12 13">2918</strain>
    </source>
</reference>
<dbReference type="PRINTS" id="PR01040">
    <property type="entry name" value="TRNASYNTHTYR"/>
</dbReference>
<evidence type="ECO:0000313" key="13">
    <source>
        <dbReference type="Proteomes" id="UP000542342"/>
    </source>
</evidence>
<organism evidence="12 13">
    <name type="scientific">Thermogemmata fonticola</name>
    <dbReference type="NCBI Taxonomy" id="2755323"/>
    <lineage>
        <taxon>Bacteria</taxon>
        <taxon>Pseudomonadati</taxon>
        <taxon>Planctomycetota</taxon>
        <taxon>Planctomycetia</taxon>
        <taxon>Gemmatales</taxon>
        <taxon>Gemmataceae</taxon>
        <taxon>Thermogemmata</taxon>
    </lineage>
</organism>
<gene>
    <name evidence="9" type="primary">tyrS</name>
    <name evidence="12" type="ORF">H0921_01875</name>
</gene>
<protein>
    <recommendedName>
        <fullName evidence="9">Tyrosine--tRNA ligase</fullName>
        <ecNumber evidence="9">6.1.1.1</ecNumber>
    </recommendedName>
    <alternativeName>
        <fullName evidence="9">Tyrosyl-tRNA synthetase</fullName>
        <shortName evidence="9">TyrRS</shortName>
    </alternativeName>
</protein>
<dbReference type="GO" id="GO:0005829">
    <property type="term" value="C:cytosol"/>
    <property type="evidence" value="ECO:0007669"/>
    <property type="project" value="TreeGrafter"/>
</dbReference>
<dbReference type="NCBIfam" id="TIGR00234">
    <property type="entry name" value="tyrS"/>
    <property type="match status" value="1"/>
</dbReference>
<dbReference type="Pfam" id="PF00579">
    <property type="entry name" value="tRNA-synt_1b"/>
    <property type="match status" value="1"/>
</dbReference>
<evidence type="ECO:0000259" key="11">
    <source>
        <dbReference type="Pfam" id="PF22421"/>
    </source>
</evidence>
<keyword evidence="5 10" id="KW-0694">RNA-binding</keyword>
<keyword evidence="6 9" id="KW-0648">Protein biosynthesis</keyword>
<evidence type="ECO:0000256" key="1">
    <source>
        <dbReference type="ARBA" id="ARBA00022490"/>
    </source>
</evidence>
<dbReference type="InterPro" id="IPR002307">
    <property type="entry name" value="Tyr-tRNA-ligase"/>
</dbReference>
<dbReference type="CDD" id="cd00805">
    <property type="entry name" value="TyrRS_core"/>
    <property type="match status" value="1"/>
</dbReference>
<dbReference type="Gene3D" id="3.40.50.620">
    <property type="entry name" value="HUPs"/>
    <property type="match status" value="1"/>
</dbReference>
<accession>A0A7V8VBB7</accession>
<dbReference type="InterPro" id="IPR024088">
    <property type="entry name" value="Tyr-tRNA-ligase_bac-type"/>
</dbReference>
<proteinExistence type="inferred from homology"/>
<evidence type="ECO:0000313" key="12">
    <source>
        <dbReference type="EMBL" id="MBA2224906.1"/>
    </source>
</evidence>
<dbReference type="GO" id="GO:0006437">
    <property type="term" value="P:tyrosyl-tRNA aminoacylation"/>
    <property type="evidence" value="ECO:0007669"/>
    <property type="project" value="UniProtKB-UniRule"/>
</dbReference>
<dbReference type="HAMAP" id="MF_02007">
    <property type="entry name" value="Tyr_tRNA_synth_type2"/>
    <property type="match status" value="1"/>
</dbReference>
<keyword evidence="4 9" id="KW-0067">ATP-binding</keyword>
<dbReference type="InterPro" id="IPR024108">
    <property type="entry name" value="Tyr-tRNA-ligase_bac_2"/>
</dbReference>
<comment type="subunit">
    <text evidence="9">Homodimer.</text>
</comment>
<dbReference type="Pfam" id="PF22421">
    <property type="entry name" value="SYY_C-terminal"/>
    <property type="match status" value="1"/>
</dbReference>
<dbReference type="Gene3D" id="1.10.240.10">
    <property type="entry name" value="Tyrosyl-Transfer RNA Synthetase"/>
    <property type="match status" value="1"/>
</dbReference>
<evidence type="ECO:0000256" key="10">
    <source>
        <dbReference type="PROSITE-ProRule" id="PRU00182"/>
    </source>
</evidence>
<comment type="catalytic activity">
    <reaction evidence="8 9">
        <text>tRNA(Tyr) + L-tyrosine + ATP = L-tyrosyl-tRNA(Tyr) + AMP + diphosphate + H(+)</text>
        <dbReference type="Rhea" id="RHEA:10220"/>
        <dbReference type="Rhea" id="RHEA-COMP:9706"/>
        <dbReference type="Rhea" id="RHEA-COMP:9707"/>
        <dbReference type="ChEBI" id="CHEBI:15378"/>
        <dbReference type="ChEBI" id="CHEBI:30616"/>
        <dbReference type="ChEBI" id="CHEBI:33019"/>
        <dbReference type="ChEBI" id="CHEBI:58315"/>
        <dbReference type="ChEBI" id="CHEBI:78442"/>
        <dbReference type="ChEBI" id="CHEBI:78536"/>
        <dbReference type="ChEBI" id="CHEBI:456215"/>
        <dbReference type="EC" id="6.1.1.1"/>
    </reaction>
</comment>
<comment type="caution">
    <text evidence="12">The sequence shown here is derived from an EMBL/GenBank/DDBJ whole genome shotgun (WGS) entry which is preliminary data.</text>
</comment>
<dbReference type="SUPFAM" id="SSF55174">
    <property type="entry name" value="Alpha-L RNA-binding motif"/>
    <property type="match status" value="1"/>
</dbReference>
<keyword evidence="3 9" id="KW-0547">Nucleotide-binding</keyword>
<evidence type="ECO:0000256" key="8">
    <source>
        <dbReference type="ARBA" id="ARBA00048248"/>
    </source>
</evidence>
<dbReference type="PANTHER" id="PTHR11766">
    <property type="entry name" value="TYROSYL-TRNA SYNTHETASE"/>
    <property type="match status" value="1"/>
</dbReference>
<evidence type="ECO:0000256" key="2">
    <source>
        <dbReference type="ARBA" id="ARBA00022598"/>
    </source>
</evidence>
<dbReference type="InterPro" id="IPR002305">
    <property type="entry name" value="aa-tRNA-synth_Ic"/>
</dbReference>
<comment type="subcellular location">
    <subcellularLocation>
        <location evidence="9">Cytoplasm</location>
    </subcellularLocation>
</comment>
<comment type="caution">
    <text evidence="9">Lacks conserved residue(s) required for the propagation of feature annotation.</text>
</comment>
<keyword evidence="2 9" id="KW-0436">Ligase</keyword>
<keyword evidence="13" id="KW-1185">Reference proteome</keyword>
<keyword evidence="7 9" id="KW-0030">Aminoacyl-tRNA synthetase</keyword>
<dbReference type="PROSITE" id="PS50889">
    <property type="entry name" value="S4"/>
    <property type="match status" value="1"/>
</dbReference>
<dbReference type="EMBL" id="JACEFB010000001">
    <property type="protein sequence ID" value="MBA2224906.1"/>
    <property type="molecule type" value="Genomic_DNA"/>
</dbReference>
<dbReference type="EC" id="6.1.1.1" evidence="9"/>
<dbReference type="GO" id="GO:0005524">
    <property type="term" value="F:ATP binding"/>
    <property type="evidence" value="ECO:0007669"/>
    <property type="project" value="UniProtKB-UniRule"/>
</dbReference>
<dbReference type="RefSeq" id="WP_194536316.1">
    <property type="nucleotide sequence ID" value="NZ_JACEFB010000001.1"/>
</dbReference>
<sequence length="408" mass="46037">MFPPVDEQLRILLRGVAQIETLEELRARLEWSYQTGQPLRIKYGIDPTGFDVHLGHTVPLRKLRQFQQLGHRAVLIIGTATAAVGDPSGRDASRQGLTPEQIERNARTYLEQIAKIIDIQAAEVRANHEWFDRFRFPDFLRLLGQTTVQRLLERDDFSKRLQANSPIYLHECLYPLLQGWDSVEVRADVELGGTEQLYNLMVGRDLQRAAGQKPQVCLTMPILRGTDGVKKMGKSVGNYIGVSEPPQEMFGKTMRIPDELMPEWFTLLTDRTEAEIQAILSGKPNEAKKTLAADIVRFFYGEDAAQQCLEEWRRQFEEKGDPEQMPEVRLPAEWSTAANVPVVDLLVASGLAASKSEARRKIEEGAVNYGPDRVKITDVKATLTPQDGLILRLGRKRARLRTTSAPQG</sequence>
<comment type="similarity">
    <text evidence="9">Belongs to the class-I aminoacyl-tRNA synthetase family. TyrS type 2 subfamily.</text>
</comment>
<dbReference type="PANTHER" id="PTHR11766:SF1">
    <property type="entry name" value="TYROSINE--TRNA LIGASE"/>
    <property type="match status" value="1"/>
</dbReference>
<dbReference type="Gene3D" id="3.10.290.10">
    <property type="entry name" value="RNA-binding S4 domain"/>
    <property type="match status" value="1"/>
</dbReference>
<evidence type="ECO:0000256" key="4">
    <source>
        <dbReference type="ARBA" id="ARBA00022840"/>
    </source>
</evidence>
<comment type="function">
    <text evidence="9">Catalyzes the attachment of tyrosine to tRNA(Tyr) in a two-step reaction: tyrosine is first activated by ATP to form Tyr-AMP and then transferred to the acceptor end of tRNA(Tyr).</text>
</comment>
<dbReference type="Proteomes" id="UP000542342">
    <property type="component" value="Unassembled WGS sequence"/>
</dbReference>
<evidence type="ECO:0000256" key="9">
    <source>
        <dbReference type="HAMAP-Rule" id="MF_02007"/>
    </source>
</evidence>
<evidence type="ECO:0000256" key="6">
    <source>
        <dbReference type="ARBA" id="ARBA00022917"/>
    </source>
</evidence>